<feature type="domain" description="CBM-cenC" evidence="3">
    <location>
        <begin position="477"/>
        <end position="592"/>
    </location>
</feature>
<dbReference type="Pfam" id="PF02018">
    <property type="entry name" value="CBM_4_9"/>
    <property type="match status" value="2"/>
</dbReference>
<feature type="domain" description="CBM-cenC" evidence="3">
    <location>
        <begin position="623"/>
        <end position="738"/>
    </location>
</feature>
<dbReference type="InterPro" id="IPR003305">
    <property type="entry name" value="CenC_carb-bd"/>
</dbReference>
<evidence type="ECO:0000256" key="2">
    <source>
        <dbReference type="SAM" id="SignalP"/>
    </source>
</evidence>
<dbReference type="RefSeq" id="WP_379976499.1">
    <property type="nucleotide sequence ID" value="NZ_JBHSFV010000001.1"/>
</dbReference>
<evidence type="ECO:0000313" key="4">
    <source>
        <dbReference type="EMBL" id="MFC4632313.1"/>
    </source>
</evidence>
<reference evidence="5" key="1">
    <citation type="journal article" date="2019" name="Int. J. Syst. Evol. Microbiol.">
        <title>The Global Catalogue of Microorganisms (GCM) 10K type strain sequencing project: providing services to taxonomists for standard genome sequencing and annotation.</title>
        <authorList>
            <consortium name="The Broad Institute Genomics Platform"/>
            <consortium name="The Broad Institute Genome Sequencing Center for Infectious Disease"/>
            <person name="Wu L."/>
            <person name="Ma J."/>
        </authorList>
    </citation>
    <scope>NUCLEOTIDE SEQUENCE [LARGE SCALE GENOMIC DNA]</scope>
    <source>
        <strain evidence="5">YJ-61-S</strain>
    </source>
</reference>
<comment type="caution">
    <text evidence="4">The sequence shown here is derived from an EMBL/GenBank/DDBJ whole genome shotgun (WGS) entry which is preliminary data.</text>
</comment>
<dbReference type="Gene3D" id="2.60.40.1080">
    <property type="match status" value="1"/>
</dbReference>
<dbReference type="Gene3D" id="2.60.120.260">
    <property type="entry name" value="Galactose-binding domain-like"/>
    <property type="match status" value="3"/>
</dbReference>
<keyword evidence="2" id="KW-0732">Signal</keyword>
<evidence type="ECO:0000256" key="1">
    <source>
        <dbReference type="ARBA" id="ARBA00022801"/>
    </source>
</evidence>
<dbReference type="InterPro" id="IPR008964">
    <property type="entry name" value="Invasin/intimin_cell_adhesion"/>
</dbReference>
<proteinExistence type="predicted"/>
<dbReference type="SUPFAM" id="SSF49785">
    <property type="entry name" value="Galactose-binding domain-like"/>
    <property type="match status" value="3"/>
</dbReference>
<sequence>MKNIFTKIKFSCLIATLFLVINYSCAPDEGDLQEATFPNIANIFIDGFSAGLQYDAFGDSRVTAFNVDTDITFEGTASMRFDIPNGNDPQGGYAGGIFSVAGGRNLTDYNVLTFYARASRGETINQIGFGLTFQGEVFRTTLNNLQVGTEWQKYFIPIPDGSKLTQESGMLWYAEAADNGESYQLWLDEVKFENLNTVLQESAAILDGVDQVTAASAGSTITINGTSATYNLPTGTLQTITTTPAFFDYTSSNENVATVNEFGVVSVLSDSGTSVISATLSGQEADGSITFMDVDASGNVDDSDATELALPIGFESTSLNYNPTGFEGAVPTIAANPIVGGLNNSSNVLRSLKSEGSVFFAGQFIDLDVPVDFSTDQVVSALVLSPNAGAIVRVAFENSSNPASQIRVDVPTTVSNLWEELTFDFTGLIDTGASYDRMVIIFDIDEANPTAGDGSVYYIDDIQLTDGSGGGGGGGDNLLQNGDFEQGMTVWEGNGFNVQTDGGNSFNFVDVATAGNAFDVNLSQRGLNITEGQTYTLTFDASTDAATGSRTMIAGIGLFVDPFTNAVSEVTITDTAQTFTLELTANFSSADGRVLFDMGADTGVLVIDNVILVESGGGNSGGELLSNGDFEEGMTVWEGNGFNVQTDGGNSFNFVDVATAGNPFDVNLSQRGLSIAEGQTFTLTFDASTDMATGSRTMIVGIGLFVDPFTNQSQEVTLTDATQTFEVELTANFSSADGRVLFDMGADVGVIVIDNVSLTLN</sequence>
<name>A0ABV9HS29_9FLAO</name>
<keyword evidence="5" id="KW-1185">Reference proteome</keyword>
<feature type="signal peptide" evidence="2">
    <location>
        <begin position="1"/>
        <end position="26"/>
    </location>
</feature>
<dbReference type="Gene3D" id="2.60.120.430">
    <property type="entry name" value="Galactose-binding lectin"/>
    <property type="match status" value="1"/>
</dbReference>
<dbReference type="Proteomes" id="UP001596043">
    <property type="component" value="Unassembled WGS sequence"/>
</dbReference>
<protein>
    <submittedName>
        <fullName evidence="4">Carbohydrate binding domain-containing protein</fullName>
    </submittedName>
</protein>
<dbReference type="InterPro" id="IPR008979">
    <property type="entry name" value="Galactose-bd-like_sf"/>
</dbReference>
<organism evidence="4 5">
    <name type="scientific">Dokdonia ponticola</name>
    <dbReference type="NCBI Taxonomy" id="2041041"/>
    <lineage>
        <taxon>Bacteria</taxon>
        <taxon>Pseudomonadati</taxon>
        <taxon>Bacteroidota</taxon>
        <taxon>Flavobacteriia</taxon>
        <taxon>Flavobacteriales</taxon>
        <taxon>Flavobacteriaceae</taxon>
        <taxon>Dokdonia</taxon>
    </lineage>
</organism>
<evidence type="ECO:0000313" key="5">
    <source>
        <dbReference type="Proteomes" id="UP001596043"/>
    </source>
</evidence>
<keyword evidence="1" id="KW-0378">Hydrolase</keyword>
<evidence type="ECO:0000259" key="3">
    <source>
        <dbReference type="Pfam" id="PF02018"/>
    </source>
</evidence>
<gene>
    <name evidence="4" type="ORF">ACFO3O_00225</name>
</gene>
<dbReference type="EMBL" id="JBHSFV010000001">
    <property type="protein sequence ID" value="MFC4632313.1"/>
    <property type="molecule type" value="Genomic_DNA"/>
</dbReference>
<dbReference type="SUPFAM" id="SSF49373">
    <property type="entry name" value="Invasin/intimin cell-adhesion fragments"/>
    <property type="match status" value="1"/>
</dbReference>
<accession>A0ABV9HS29</accession>
<feature type="chain" id="PRO_5045220247" evidence="2">
    <location>
        <begin position="27"/>
        <end position="761"/>
    </location>
</feature>